<dbReference type="PANTHER" id="PTHR12728:SF0">
    <property type="entry name" value="RIBOSOME PRODUCTION FACTOR 2 HOMOLOG"/>
    <property type="match status" value="1"/>
</dbReference>
<sequence>MVMQRIVKPKTQRGKRFLESREPKIFENCKQCMFVKGGNTSQTVSQLLKELYTLKKGNAIMYKRKNIMRPFEDETQMEFFSQKSDSSLFVFGSHSKKRPNNIVVGRMFDHHILDMIELGVDDFKSMFDIQGPKCSLGTKPCLMFAGEQFDSSPEYSRLKNLLIDFFRGEVITRVRLQGLEHVIQVTAADGKILVRNYRIALKKSGGRVPRVELQEMGPSVDFTMRRTKIASDDLYKRSLKKPKEATVKKKKNISKDPFGSKLGRIHMQKQDLGNLQTRKLKALKRKPDAKGDHFEGSPKKSKTSNEEAT</sequence>
<dbReference type="GO" id="GO:0005730">
    <property type="term" value="C:nucleolus"/>
    <property type="evidence" value="ECO:0007669"/>
    <property type="project" value="UniProtKB-SubCell"/>
</dbReference>
<feature type="domain" description="Brix" evidence="8">
    <location>
        <begin position="30"/>
        <end position="233"/>
    </location>
</feature>
<feature type="compositionally biased region" description="Basic and acidic residues" evidence="7">
    <location>
        <begin position="285"/>
        <end position="298"/>
    </location>
</feature>
<evidence type="ECO:0000256" key="7">
    <source>
        <dbReference type="SAM" id="MobiDB-lite"/>
    </source>
</evidence>
<dbReference type="PROSITE" id="PS50833">
    <property type="entry name" value="BRIX"/>
    <property type="match status" value="1"/>
</dbReference>
<dbReference type="InterPro" id="IPR007109">
    <property type="entry name" value="Brix"/>
</dbReference>
<proteinExistence type="inferred from homology"/>
<evidence type="ECO:0000256" key="2">
    <source>
        <dbReference type="ARBA" id="ARBA00010782"/>
    </source>
</evidence>
<keyword evidence="4 6" id="KW-0539">Nucleus</keyword>
<evidence type="ECO:0000256" key="1">
    <source>
        <dbReference type="ARBA" id="ARBA00004604"/>
    </source>
</evidence>
<comment type="subcellular location">
    <subcellularLocation>
        <location evidence="1 6">Nucleus</location>
        <location evidence="1 6">Nucleolus</location>
    </subcellularLocation>
</comment>
<keyword evidence="10" id="KW-1185">Reference proteome</keyword>
<dbReference type="SMART" id="SM00879">
    <property type="entry name" value="Brix"/>
    <property type="match status" value="1"/>
</dbReference>
<dbReference type="Pfam" id="PF04427">
    <property type="entry name" value="Brix"/>
    <property type="match status" value="1"/>
</dbReference>
<gene>
    <name evidence="9" type="ORF">DPMN_042629</name>
</gene>
<evidence type="ECO:0000256" key="4">
    <source>
        <dbReference type="ARBA" id="ARBA00023242"/>
    </source>
</evidence>
<comment type="similarity">
    <text evidence="2 6">Belongs to the RPF2 family.</text>
</comment>
<dbReference type="GO" id="GO:0000463">
    <property type="term" value="P:maturation of LSU-rRNA from tricistronic rRNA transcript (SSU-rRNA, 5.8S rRNA, LSU-rRNA)"/>
    <property type="evidence" value="ECO:0007669"/>
    <property type="project" value="TreeGrafter"/>
</dbReference>
<dbReference type="EMBL" id="JAIWYP010000011">
    <property type="protein sequence ID" value="KAH3736069.1"/>
    <property type="molecule type" value="Genomic_DNA"/>
</dbReference>
<organism evidence="9 10">
    <name type="scientific">Dreissena polymorpha</name>
    <name type="common">Zebra mussel</name>
    <name type="synonym">Mytilus polymorpha</name>
    <dbReference type="NCBI Taxonomy" id="45954"/>
    <lineage>
        <taxon>Eukaryota</taxon>
        <taxon>Metazoa</taxon>
        <taxon>Spiralia</taxon>
        <taxon>Lophotrochozoa</taxon>
        <taxon>Mollusca</taxon>
        <taxon>Bivalvia</taxon>
        <taxon>Autobranchia</taxon>
        <taxon>Heteroconchia</taxon>
        <taxon>Euheterodonta</taxon>
        <taxon>Imparidentia</taxon>
        <taxon>Neoheterodontei</taxon>
        <taxon>Myida</taxon>
        <taxon>Dreissenoidea</taxon>
        <taxon>Dreissenidae</taxon>
        <taxon>Dreissena</taxon>
    </lineage>
</organism>
<dbReference type="GO" id="GO:0019843">
    <property type="term" value="F:rRNA binding"/>
    <property type="evidence" value="ECO:0007669"/>
    <property type="project" value="UniProtKB-UniRule"/>
</dbReference>
<dbReference type="InterPro" id="IPR039770">
    <property type="entry name" value="Rpf2"/>
</dbReference>
<evidence type="ECO:0000313" key="9">
    <source>
        <dbReference type="EMBL" id="KAH3736069.1"/>
    </source>
</evidence>
<accession>A0A9D4D1D8</accession>
<evidence type="ECO:0000259" key="8">
    <source>
        <dbReference type="PROSITE" id="PS50833"/>
    </source>
</evidence>
<evidence type="ECO:0000256" key="3">
    <source>
        <dbReference type="ARBA" id="ARBA00020387"/>
    </source>
</evidence>
<name>A0A9D4D1D8_DREPO</name>
<evidence type="ECO:0000256" key="5">
    <source>
        <dbReference type="ARBA" id="ARBA00030889"/>
    </source>
</evidence>
<dbReference type="GO" id="GO:0000027">
    <property type="term" value="P:ribosomal large subunit assembly"/>
    <property type="evidence" value="ECO:0007669"/>
    <property type="project" value="InterPro"/>
</dbReference>
<reference evidence="9" key="1">
    <citation type="journal article" date="2019" name="bioRxiv">
        <title>The Genome of the Zebra Mussel, Dreissena polymorpha: A Resource for Invasive Species Research.</title>
        <authorList>
            <person name="McCartney M.A."/>
            <person name="Auch B."/>
            <person name="Kono T."/>
            <person name="Mallez S."/>
            <person name="Zhang Y."/>
            <person name="Obille A."/>
            <person name="Becker A."/>
            <person name="Abrahante J.E."/>
            <person name="Garbe J."/>
            <person name="Badalamenti J.P."/>
            <person name="Herman A."/>
            <person name="Mangelson H."/>
            <person name="Liachko I."/>
            <person name="Sullivan S."/>
            <person name="Sone E.D."/>
            <person name="Koren S."/>
            <person name="Silverstein K.A.T."/>
            <person name="Beckman K.B."/>
            <person name="Gohl D.M."/>
        </authorList>
    </citation>
    <scope>NUCLEOTIDE SEQUENCE</scope>
    <source>
        <strain evidence="9">Duluth1</strain>
        <tissue evidence="9">Whole animal</tissue>
    </source>
</reference>
<feature type="region of interest" description="Disordered" evidence="7">
    <location>
        <begin position="241"/>
        <end position="309"/>
    </location>
</feature>
<comment type="caution">
    <text evidence="9">The sequence shown here is derived from an EMBL/GenBank/DDBJ whole genome shotgun (WGS) entry which is preliminary data.</text>
</comment>
<protein>
    <recommendedName>
        <fullName evidence="3 6">Ribosome production factor 2 homolog</fullName>
    </recommendedName>
    <alternativeName>
        <fullName evidence="5 6">Ribosome biogenesis protein RPF2 homolog</fullName>
    </alternativeName>
</protein>
<dbReference type="OrthoDB" id="407658at2759"/>
<dbReference type="AlphaFoldDB" id="A0A9D4D1D8"/>
<reference evidence="9" key="2">
    <citation type="submission" date="2020-11" db="EMBL/GenBank/DDBJ databases">
        <authorList>
            <person name="McCartney M.A."/>
            <person name="Auch B."/>
            <person name="Kono T."/>
            <person name="Mallez S."/>
            <person name="Becker A."/>
            <person name="Gohl D.M."/>
            <person name="Silverstein K.A.T."/>
            <person name="Koren S."/>
            <person name="Bechman K.B."/>
            <person name="Herman A."/>
            <person name="Abrahante J.E."/>
            <person name="Garbe J."/>
        </authorList>
    </citation>
    <scope>NUCLEOTIDE SEQUENCE</scope>
    <source>
        <strain evidence="9">Duluth1</strain>
        <tissue evidence="9">Whole animal</tissue>
    </source>
</reference>
<evidence type="ECO:0000313" key="10">
    <source>
        <dbReference type="Proteomes" id="UP000828390"/>
    </source>
</evidence>
<evidence type="ECO:0000256" key="6">
    <source>
        <dbReference type="RuleBase" id="RU367086"/>
    </source>
</evidence>
<dbReference type="PANTHER" id="PTHR12728">
    <property type="entry name" value="BRIX DOMAIN CONTAINING PROTEIN"/>
    <property type="match status" value="1"/>
</dbReference>
<dbReference type="Proteomes" id="UP000828390">
    <property type="component" value="Unassembled WGS sequence"/>
</dbReference>